<name>A0A9Q0NF79_9DIPT</name>
<dbReference type="Proteomes" id="UP001151699">
    <property type="component" value="Chromosome A"/>
</dbReference>
<evidence type="ECO:0000313" key="2">
    <source>
        <dbReference type="Proteomes" id="UP001151699"/>
    </source>
</evidence>
<reference evidence="1" key="1">
    <citation type="submission" date="2022-07" db="EMBL/GenBank/DDBJ databases">
        <authorList>
            <person name="Trinca V."/>
            <person name="Uliana J.V.C."/>
            <person name="Torres T.T."/>
            <person name="Ward R.J."/>
            <person name="Monesi N."/>
        </authorList>
    </citation>
    <scope>NUCLEOTIDE SEQUENCE</scope>
    <source>
        <strain evidence="1">HSMRA1968</strain>
        <tissue evidence="1">Whole embryos</tissue>
    </source>
</reference>
<dbReference type="AlphaFoldDB" id="A0A9Q0NF79"/>
<protein>
    <submittedName>
        <fullName evidence="1">Uncharacterized protein</fullName>
    </submittedName>
</protein>
<proteinExistence type="predicted"/>
<gene>
    <name evidence="1" type="ORF">Bhyg_04328</name>
</gene>
<evidence type="ECO:0000313" key="1">
    <source>
        <dbReference type="EMBL" id="KAJ6649095.1"/>
    </source>
</evidence>
<accession>A0A9Q0NF79</accession>
<dbReference type="EMBL" id="WJQU01000001">
    <property type="protein sequence ID" value="KAJ6649095.1"/>
    <property type="molecule type" value="Genomic_DNA"/>
</dbReference>
<sequence>MGNPSAEVTKPSSSGLPIKLKEHILNNYHSINKHVPYTSDLIISQIFVETRFHNKMQIIA</sequence>
<organism evidence="1 2">
    <name type="scientific">Pseudolycoriella hygida</name>
    <dbReference type="NCBI Taxonomy" id="35572"/>
    <lineage>
        <taxon>Eukaryota</taxon>
        <taxon>Metazoa</taxon>
        <taxon>Ecdysozoa</taxon>
        <taxon>Arthropoda</taxon>
        <taxon>Hexapoda</taxon>
        <taxon>Insecta</taxon>
        <taxon>Pterygota</taxon>
        <taxon>Neoptera</taxon>
        <taxon>Endopterygota</taxon>
        <taxon>Diptera</taxon>
        <taxon>Nematocera</taxon>
        <taxon>Sciaroidea</taxon>
        <taxon>Sciaridae</taxon>
        <taxon>Pseudolycoriella</taxon>
    </lineage>
</organism>
<comment type="caution">
    <text evidence="1">The sequence shown here is derived from an EMBL/GenBank/DDBJ whole genome shotgun (WGS) entry which is preliminary data.</text>
</comment>
<keyword evidence="2" id="KW-1185">Reference proteome</keyword>